<dbReference type="AlphaFoldDB" id="A0A4C1SVL0"/>
<name>A0A4C1SVL0_EUMVA</name>
<gene>
    <name evidence="1" type="ORF">EVAR_76709_1</name>
</gene>
<organism evidence="1 2">
    <name type="scientific">Eumeta variegata</name>
    <name type="common">Bagworm moth</name>
    <name type="synonym">Eumeta japonica</name>
    <dbReference type="NCBI Taxonomy" id="151549"/>
    <lineage>
        <taxon>Eukaryota</taxon>
        <taxon>Metazoa</taxon>
        <taxon>Ecdysozoa</taxon>
        <taxon>Arthropoda</taxon>
        <taxon>Hexapoda</taxon>
        <taxon>Insecta</taxon>
        <taxon>Pterygota</taxon>
        <taxon>Neoptera</taxon>
        <taxon>Endopterygota</taxon>
        <taxon>Lepidoptera</taxon>
        <taxon>Glossata</taxon>
        <taxon>Ditrysia</taxon>
        <taxon>Tineoidea</taxon>
        <taxon>Psychidae</taxon>
        <taxon>Oiketicinae</taxon>
        <taxon>Eumeta</taxon>
    </lineage>
</organism>
<evidence type="ECO:0000313" key="1">
    <source>
        <dbReference type="EMBL" id="GBP05248.1"/>
    </source>
</evidence>
<dbReference type="EMBL" id="BGZK01000017">
    <property type="protein sequence ID" value="GBP05248.1"/>
    <property type="molecule type" value="Genomic_DNA"/>
</dbReference>
<sequence>MRNLVTLAQESLPRSKVTELLIGPRGGGLCLCFDYNAAAPTQCCSAIKTAAHGQCRRLVFVAHVPTADTISLRYT</sequence>
<accession>A0A4C1SVL0</accession>
<proteinExistence type="predicted"/>
<protein>
    <submittedName>
        <fullName evidence="1">Uncharacterized protein</fullName>
    </submittedName>
</protein>
<reference evidence="1 2" key="1">
    <citation type="journal article" date="2019" name="Commun. Biol.">
        <title>The bagworm genome reveals a unique fibroin gene that provides high tensile strength.</title>
        <authorList>
            <person name="Kono N."/>
            <person name="Nakamura H."/>
            <person name="Ohtoshi R."/>
            <person name="Tomita M."/>
            <person name="Numata K."/>
            <person name="Arakawa K."/>
        </authorList>
    </citation>
    <scope>NUCLEOTIDE SEQUENCE [LARGE SCALE GENOMIC DNA]</scope>
</reference>
<keyword evidence="2" id="KW-1185">Reference proteome</keyword>
<dbReference type="Proteomes" id="UP000299102">
    <property type="component" value="Unassembled WGS sequence"/>
</dbReference>
<evidence type="ECO:0000313" key="2">
    <source>
        <dbReference type="Proteomes" id="UP000299102"/>
    </source>
</evidence>
<comment type="caution">
    <text evidence="1">The sequence shown here is derived from an EMBL/GenBank/DDBJ whole genome shotgun (WGS) entry which is preliminary data.</text>
</comment>